<gene>
    <name evidence="1" type="ORF">VFPBJ_11123</name>
</gene>
<evidence type="ECO:0000313" key="1">
    <source>
        <dbReference type="EMBL" id="OAQ65730.1"/>
    </source>
</evidence>
<organism evidence="1 2">
    <name type="scientific">Purpureocillium lilacinum</name>
    <name type="common">Paecilomyces lilacinus</name>
    <dbReference type="NCBI Taxonomy" id="33203"/>
    <lineage>
        <taxon>Eukaryota</taxon>
        <taxon>Fungi</taxon>
        <taxon>Dikarya</taxon>
        <taxon>Ascomycota</taxon>
        <taxon>Pezizomycotina</taxon>
        <taxon>Sordariomycetes</taxon>
        <taxon>Hypocreomycetidae</taxon>
        <taxon>Hypocreales</taxon>
        <taxon>Ophiocordycipitaceae</taxon>
        <taxon>Purpureocillium</taxon>
    </lineage>
</organism>
<dbReference type="AlphaFoldDB" id="A0A179FKI0"/>
<proteinExistence type="predicted"/>
<evidence type="ECO:0000313" key="2">
    <source>
        <dbReference type="Proteomes" id="UP000078240"/>
    </source>
</evidence>
<sequence length="91" mass="10307">MAQRAVKPWTDLPATNPLGSGISRFWTFEDLYRVLHVNRQQHSMRYQSTDWKQSEDEENWRAVLAASAARGLRLSGYHASASAPTAVMEIS</sequence>
<dbReference type="EMBL" id="LSBH01000013">
    <property type="protein sequence ID" value="OAQ65730.1"/>
    <property type="molecule type" value="Genomic_DNA"/>
</dbReference>
<protein>
    <submittedName>
        <fullName evidence="1">Uncharacterized protein</fullName>
    </submittedName>
</protein>
<name>A0A179FKI0_PURLI</name>
<accession>A0A179FKI0</accession>
<comment type="caution">
    <text evidence="1">The sequence shown here is derived from an EMBL/GenBank/DDBJ whole genome shotgun (WGS) entry which is preliminary data.</text>
</comment>
<dbReference type="Proteomes" id="UP000078240">
    <property type="component" value="Unassembled WGS sequence"/>
</dbReference>
<reference evidence="1 2" key="1">
    <citation type="submission" date="2016-01" db="EMBL/GenBank/DDBJ databases">
        <title>Biosynthesis of antibiotic leucinostatins and their inhibition on Phytophthora in bio-control Purpureocillium lilacinum.</title>
        <authorList>
            <person name="Wang G."/>
            <person name="Liu Z."/>
            <person name="Lin R."/>
            <person name="Li E."/>
            <person name="Mao Z."/>
            <person name="Ling J."/>
            <person name="Yin W."/>
            <person name="Xie B."/>
        </authorList>
    </citation>
    <scope>NUCLEOTIDE SEQUENCE [LARGE SCALE GENOMIC DNA]</scope>
    <source>
        <strain evidence="1">PLBJ-1</strain>
    </source>
</reference>